<dbReference type="SUPFAM" id="SSF53822">
    <property type="entry name" value="Periplasmic binding protein-like I"/>
    <property type="match status" value="1"/>
</dbReference>
<feature type="domain" description="LysM" evidence="2">
    <location>
        <begin position="227"/>
        <end position="272"/>
    </location>
</feature>
<accession>A0ABX1GQI7</accession>
<dbReference type="SMART" id="SM00257">
    <property type="entry name" value="LysM"/>
    <property type="match status" value="5"/>
</dbReference>
<comment type="caution">
    <text evidence="3">The sequence shown here is derived from an EMBL/GenBank/DDBJ whole genome shotgun (WGS) entry which is preliminary data.</text>
</comment>
<feature type="chain" id="PRO_5045578821" evidence="1">
    <location>
        <begin position="27"/>
        <end position="721"/>
    </location>
</feature>
<keyword evidence="1" id="KW-0732">Signal</keyword>
<dbReference type="Pfam" id="PF01476">
    <property type="entry name" value="LysM"/>
    <property type="match status" value="4"/>
</dbReference>
<feature type="domain" description="LysM" evidence="2">
    <location>
        <begin position="164"/>
        <end position="210"/>
    </location>
</feature>
<evidence type="ECO:0000313" key="3">
    <source>
        <dbReference type="EMBL" id="NKI31864.1"/>
    </source>
</evidence>
<name>A0ABX1GQI7_9FLAO</name>
<organism evidence="3 4">
    <name type="scientific">Croceivirga thetidis</name>
    <dbReference type="NCBI Taxonomy" id="2721623"/>
    <lineage>
        <taxon>Bacteria</taxon>
        <taxon>Pseudomonadati</taxon>
        <taxon>Bacteroidota</taxon>
        <taxon>Flavobacteriia</taxon>
        <taxon>Flavobacteriales</taxon>
        <taxon>Flavobacteriaceae</taxon>
        <taxon>Croceivirga</taxon>
    </lineage>
</organism>
<proteinExistence type="predicted"/>
<feature type="domain" description="LysM" evidence="2">
    <location>
        <begin position="31"/>
        <end position="76"/>
    </location>
</feature>
<dbReference type="Gene3D" id="3.10.350.10">
    <property type="entry name" value="LysM domain"/>
    <property type="match status" value="4"/>
</dbReference>
<dbReference type="PANTHER" id="PTHR33734:SF22">
    <property type="entry name" value="MEMBRANE-BOUND LYTIC MUREIN TRANSGLYCOSYLASE D"/>
    <property type="match status" value="1"/>
</dbReference>
<dbReference type="InterPro" id="IPR028082">
    <property type="entry name" value="Peripla_BP_I"/>
</dbReference>
<sequence length="721" mass="82015">MGMKKKKILQNLILALFSFTAMNGVAQEKYVSHEVLPGETIYSISKKYKVTPYSILQRNPDIKDVEEIKPQTILIIPVANRSNSISAKKNGQTLPQIEPLGFKKHKVRKRETFESILFKYGISEQQLKRYNAELYAEPLKKGMVLQIPEYPKTDATEERELEFDNYIVKPKETRWSIAHKFGISLDSLAALNPDLPINSSYLADGQSLKVPRPKGDSLDEQEVILYESYTVPKSIGLYRVSQNYDISVDSIMRLNPQIAEAGGLKEGMVLRLPKPTSKNELINTDNYIFHVVKPKQNIFRLTQELKISRDSLYLLNPELENGLKAGMILKLPKTKAKQLEVKNSLVMEQINLVDSIDVANRPNLVFMLPFRLDRINFSDNEKTEAQVKTRKDIRYSMGLYTGALIALDSIKKLGLSVNARFIDTENDSLKVNAALVPESLIGVDAIVGPVFPSLLGEIAAKSSSAEVPLVVPFASESSYQFNNIFFSSPKDAVLRDKLLDYVESQRTTEEIIVIADAKHQVARDSILSKFPRARSAKMSADGSLHLVDFEDMLLDDTTYWIFVETNDQNLVSSISSILNAKNSEELYTVRMFTTNYNSAFESESVSRPHLSNLEFTFPSAFREVEDDSFTKAYRKKFGYRPDRYAVRGFDITYDLLLKLAHKKNLFATSQIIGQTEYSGNRFDYVNRWMSGYYNTASYLMKYQDLRLMEIKENEIKGNASR</sequence>
<dbReference type="EMBL" id="JAAWWL010000002">
    <property type="protein sequence ID" value="NKI31864.1"/>
    <property type="molecule type" value="Genomic_DNA"/>
</dbReference>
<dbReference type="SUPFAM" id="SSF54106">
    <property type="entry name" value="LysM domain"/>
    <property type="match status" value="3"/>
</dbReference>
<dbReference type="InterPro" id="IPR036779">
    <property type="entry name" value="LysM_dom_sf"/>
</dbReference>
<feature type="signal peptide" evidence="1">
    <location>
        <begin position="1"/>
        <end position="26"/>
    </location>
</feature>
<feature type="domain" description="LysM" evidence="2">
    <location>
        <begin position="103"/>
        <end position="147"/>
    </location>
</feature>
<dbReference type="PANTHER" id="PTHR33734">
    <property type="entry name" value="LYSM DOMAIN-CONTAINING GPI-ANCHORED PROTEIN 2"/>
    <property type="match status" value="1"/>
</dbReference>
<dbReference type="Proteomes" id="UP000718451">
    <property type="component" value="Unassembled WGS sequence"/>
</dbReference>
<reference evidence="3 4" key="1">
    <citation type="submission" date="2020-04" db="EMBL/GenBank/DDBJ databases">
        <authorList>
            <person name="Yoon J."/>
        </authorList>
    </citation>
    <scope>NUCLEOTIDE SEQUENCE [LARGE SCALE GENOMIC DNA]</scope>
    <source>
        <strain evidence="3 4">DJ-13</strain>
    </source>
</reference>
<dbReference type="PROSITE" id="PS51782">
    <property type="entry name" value="LYSM"/>
    <property type="match status" value="4"/>
</dbReference>
<protein>
    <submittedName>
        <fullName evidence="3">LysM peptidoglycan-binding domain-containing protein</fullName>
    </submittedName>
</protein>
<evidence type="ECO:0000313" key="4">
    <source>
        <dbReference type="Proteomes" id="UP000718451"/>
    </source>
</evidence>
<gene>
    <name evidence="3" type="ORF">HCU67_07880</name>
</gene>
<evidence type="ECO:0000256" key="1">
    <source>
        <dbReference type="SAM" id="SignalP"/>
    </source>
</evidence>
<dbReference type="InterPro" id="IPR018392">
    <property type="entry name" value="LysM"/>
</dbReference>
<keyword evidence="4" id="KW-1185">Reference proteome</keyword>
<evidence type="ECO:0000259" key="2">
    <source>
        <dbReference type="PROSITE" id="PS51782"/>
    </source>
</evidence>
<dbReference type="CDD" id="cd00118">
    <property type="entry name" value="LysM"/>
    <property type="match status" value="4"/>
</dbReference>